<sequence>MSGAGSMIALGPFFAICQGCGVSMQKGLLSLLKQVGITYGLNILVRYSVNGLLPEGFYDSLPWGPALELMLYCLDLLGMVQIIFYSDCLKKGFEDDARRALAVGVTWATAEVIRYNYNFGLTLEMHQSRLAVFTPSTLMSNVVLASDVCLATGVWLVYKFGQRLLPLLVVFLSAFFLPGLAIDLRSIYGMNHWDNEFLGIMLAAAAATSVFTYWVWGKYYPEGSAKQAELDEIADEKQEKEDAAKKAEKDKSGNMVPERRGKKARAAARKAKHD</sequence>
<evidence type="ECO:0000313" key="4">
    <source>
        <dbReference type="Proteomes" id="UP000591131"/>
    </source>
</evidence>
<comment type="caution">
    <text evidence="3">The sequence shown here is derived from an EMBL/GenBank/DDBJ whole genome shotgun (WGS) entry which is preliminary data.</text>
</comment>
<protein>
    <recommendedName>
        <fullName evidence="5">Transmembrane protein 147</fullName>
    </recommendedName>
</protein>
<organism evidence="3 4">
    <name type="scientific">Perkinsus chesapeaki</name>
    <name type="common">Clam parasite</name>
    <name type="synonym">Perkinsus andrewsi</name>
    <dbReference type="NCBI Taxonomy" id="330153"/>
    <lineage>
        <taxon>Eukaryota</taxon>
        <taxon>Sar</taxon>
        <taxon>Alveolata</taxon>
        <taxon>Perkinsozoa</taxon>
        <taxon>Perkinsea</taxon>
        <taxon>Perkinsida</taxon>
        <taxon>Perkinsidae</taxon>
        <taxon>Perkinsus</taxon>
    </lineage>
</organism>
<dbReference type="OrthoDB" id="423413at2759"/>
<reference evidence="3 4" key="1">
    <citation type="submission" date="2020-04" db="EMBL/GenBank/DDBJ databases">
        <title>Perkinsus chesapeaki whole genome sequence.</title>
        <authorList>
            <person name="Bogema D.R."/>
        </authorList>
    </citation>
    <scope>NUCLEOTIDE SEQUENCE [LARGE SCALE GENOMIC DNA]</scope>
    <source>
        <strain evidence="3">ATCC PRA-425</strain>
    </source>
</reference>
<keyword evidence="2" id="KW-1133">Transmembrane helix</keyword>
<keyword evidence="2" id="KW-0812">Transmembrane</keyword>
<evidence type="ECO:0000313" key="3">
    <source>
        <dbReference type="EMBL" id="KAF4677094.1"/>
    </source>
</evidence>
<keyword evidence="2" id="KW-0472">Membrane</keyword>
<dbReference type="AlphaFoldDB" id="A0A7J6N0D6"/>
<evidence type="ECO:0000256" key="1">
    <source>
        <dbReference type="SAM" id="MobiDB-lite"/>
    </source>
</evidence>
<proteinExistence type="predicted"/>
<dbReference type="EMBL" id="JAAPAO010000021">
    <property type="protein sequence ID" value="KAF4677094.1"/>
    <property type="molecule type" value="Genomic_DNA"/>
</dbReference>
<name>A0A7J6N0D6_PERCH</name>
<keyword evidence="4" id="KW-1185">Reference proteome</keyword>
<feature type="transmembrane region" description="Helical" evidence="2">
    <location>
        <begin position="197"/>
        <end position="216"/>
    </location>
</feature>
<dbReference type="Proteomes" id="UP000591131">
    <property type="component" value="Unassembled WGS sequence"/>
</dbReference>
<evidence type="ECO:0000256" key="2">
    <source>
        <dbReference type="SAM" id="Phobius"/>
    </source>
</evidence>
<feature type="region of interest" description="Disordered" evidence="1">
    <location>
        <begin position="232"/>
        <end position="274"/>
    </location>
</feature>
<feature type="compositionally biased region" description="Basic residues" evidence="1">
    <location>
        <begin position="260"/>
        <end position="274"/>
    </location>
</feature>
<gene>
    <name evidence="3" type="ORF">FOL47_003545</name>
</gene>
<evidence type="ECO:0008006" key="5">
    <source>
        <dbReference type="Google" id="ProtNLM"/>
    </source>
</evidence>
<accession>A0A7J6N0D6</accession>
<feature type="compositionally biased region" description="Basic and acidic residues" evidence="1">
    <location>
        <begin position="235"/>
        <end position="252"/>
    </location>
</feature>
<feature type="transmembrane region" description="Helical" evidence="2">
    <location>
        <begin position="164"/>
        <end position="182"/>
    </location>
</feature>
<feature type="transmembrane region" description="Helical" evidence="2">
    <location>
        <begin position="137"/>
        <end position="157"/>
    </location>
</feature>